<dbReference type="Gene3D" id="3.40.50.2020">
    <property type="match status" value="1"/>
</dbReference>
<dbReference type="EMBL" id="CP136958">
    <property type="protein sequence ID" value="WOT01450.1"/>
    <property type="molecule type" value="Genomic_DNA"/>
</dbReference>
<dbReference type="RefSeq" id="WP_101677861.1">
    <property type="nucleotide sequence ID" value="NZ_CP136958.1"/>
</dbReference>
<name>A0AAF0YQB6_9CORY</name>
<evidence type="ECO:0000259" key="2">
    <source>
        <dbReference type="Pfam" id="PF18912"/>
    </source>
</evidence>
<dbReference type="InterPro" id="IPR044005">
    <property type="entry name" value="DZR_2"/>
</dbReference>
<evidence type="ECO:0000313" key="3">
    <source>
        <dbReference type="EMBL" id="WOT01450.1"/>
    </source>
</evidence>
<dbReference type="Pfam" id="PF18912">
    <property type="entry name" value="DZR_2"/>
    <property type="match status" value="1"/>
</dbReference>
<dbReference type="PANTHER" id="PTHR47505">
    <property type="entry name" value="DNA UTILIZATION PROTEIN YHGH"/>
    <property type="match status" value="1"/>
</dbReference>
<dbReference type="SUPFAM" id="SSF53271">
    <property type="entry name" value="PRTase-like"/>
    <property type="match status" value="1"/>
</dbReference>
<protein>
    <submittedName>
        <fullName evidence="3">ComF family protein</fullName>
    </submittedName>
</protein>
<reference evidence="3" key="2">
    <citation type="submission" date="2023-10" db="EMBL/GenBank/DDBJ databases">
        <authorList>
            <person name="Choi B."/>
        </authorList>
    </citation>
    <scope>NUCLEOTIDE SEQUENCE</scope>
    <source>
        <strain evidence="3">UMB0763</strain>
    </source>
</reference>
<comment type="similarity">
    <text evidence="1">Belongs to the ComF/GntX family.</text>
</comment>
<organism evidence="3 4">
    <name type="scientific">Corynebacterium pyruviciproducens</name>
    <dbReference type="NCBI Taxonomy" id="598660"/>
    <lineage>
        <taxon>Bacteria</taxon>
        <taxon>Bacillati</taxon>
        <taxon>Actinomycetota</taxon>
        <taxon>Actinomycetes</taxon>
        <taxon>Mycobacteriales</taxon>
        <taxon>Corynebacteriaceae</taxon>
        <taxon>Corynebacterium</taxon>
    </lineage>
</organism>
<dbReference type="CDD" id="cd06223">
    <property type="entry name" value="PRTases_typeI"/>
    <property type="match status" value="1"/>
</dbReference>
<dbReference type="InterPro" id="IPR029057">
    <property type="entry name" value="PRTase-like"/>
</dbReference>
<evidence type="ECO:0000313" key="4">
    <source>
        <dbReference type="Proteomes" id="UP000234560"/>
    </source>
</evidence>
<sequence>MVFELLLPRRCAGCGAPGETLCTTCRREWSRVPHQVSPRFGELTVWSLGPYAGVRRHTLIHSKERGRRDVWPYLGAVVGAAVTYLVELGELPEHVTLVPAPTRRSSARRRGGDPVENVCRHSGHPCAPCVHHARTVRDSVGLDPAERHRNLMGKIVVGEVPSGPLLLVDDIVTTGSTLDATALALGARGGRVVGALTLAHA</sequence>
<accession>A0AAF0YQB6</accession>
<proteinExistence type="inferred from homology"/>
<dbReference type="AlphaFoldDB" id="A0AAF0YQB6"/>
<reference evidence="3" key="1">
    <citation type="submission" date="2017-12" db="EMBL/GenBank/DDBJ databases">
        <authorList>
            <person name="Thomas-White K."/>
            <person name="Wolfe A.J."/>
        </authorList>
    </citation>
    <scope>NUCLEOTIDE SEQUENCE</scope>
    <source>
        <strain evidence="3">UMB0763</strain>
    </source>
</reference>
<feature type="domain" description="Double zinc ribbon" evidence="2">
    <location>
        <begin position="3"/>
        <end position="41"/>
    </location>
</feature>
<dbReference type="InterPro" id="IPR000836">
    <property type="entry name" value="PRTase_dom"/>
</dbReference>
<evidence type="ECO:0000256" key="1">
    <source>
        <dbReference type="ARBA" id="ARBA00008007"/>
    </source>
</evidence>
<dbReference type="Proteomes" id="UP000234560">
    <property type="component" value="Chromosome"/>
</dbReference>
<gene>
    <name evidence="3" type="ORF">CYJ47_09240</name>
</gene>
<dbReference type="KEGG" id="cpyr:CYJ47_09240"/>
<dbReference type="InterPro" id="IPR051910">
    <property type="entry name" value="ComF/GntX_DNA_util-trans"/>
</dbReference>
<dbReference type="PANTHER" id="PTHR47505:SF1">
    <property type="entry name" value="DNA UTILIZATION PROTEIN YHGH"/>
    <property type="match status" value="1"/>
</dbReference>